<dbReference type="OrthoDB" id="538223at2759"/>
<evidence type="ECO:0000256" key="2">
    <source>
        <dbReference type="ARBA" id="ARBA00022737"/>
    </source>
</evidence>
<dbReference type="CDD" id="cd00200">
    <property type="entry name" value="WD40"/>
    <property type="match status" value="1"/>
</dbReference>
<dbReference type="PROSITE" id="PS50294">
    <property type="entry name" value="WD_REPEATS_REGION"/>
    <property type="match status" value="5"/>
</dbReference>
<feature type="repeat" description="WD" evidence="3">
    <location>
        <begin position="424"/>
        <end position="465"/>
    </location>
</feature>
<evidence type="ECO:0000256" key="1">
    <source>
        <dbReference type="ARBA" id="ARBA00022574"/>
    </source>
</evidence>
<dbReference type="PROSITE" id="PS50082">
    <property type="entry name" value="WD_REPEATS_2"/>
    <property type="match status" value="6"/>
</dbReference>
<dbReference type="Pfam" id="PF00400">
    <property type="entry name" value="WD40"/>
    <property type="match status" value="7"/>
</dbReference>
<dbReference type="InterPro" id="IPR015943">
    <property type="entry name" value="WD40/YVTN_repeat-like_dom_sf"/>
</dbReference>
<keyword evidence="1 3" id="KW-0853">WD repeat</keyword>
<dbReference type="PRINTS" id="PR00320">
    <property type="entry name" value="GPROTEINBRPT"/>
</dbReference>
<keyword evidence="5" id="KW-1185">Reference proteome</keyword>
<dbReference type="SUPFAM" id="SSF50978">
    <property type="entry name" value="WD40 repeat-like"/>
    <property type="match status" value="1"/>
</dbReference>
<dbReference type="InterPro" id="IPR001680">
    <property type="entry name" value="WD40_rpt"/>
</dbReference>
<proteinExistence type="predicted"/>
<sequence>MAGLTFKSLDFSISCVESFPSDFGDILLGLLSFLFVEATEEELGLFRKVLATLTKFQSQVSITALSAFIEAPILEVRLMLLRISCFLDYLGNDTVQLTHSCIGEYLTSMDCTDPRFKLYETEIEFDFMFLAFKHLLGGLRANPLNLEDPSSWINEEIPDLRQSVTDRIPEHVQYVCKHVGVHLDHLSLVLQEPSIDRKVVQSFQDLVSVFVQDKLLEWLEHLSLMGCLDSLALPTLRKLSHFMSSLPEATRISAILGFLSRNAATVTKAATTRLGGSTTTLTNPIPSFIEPYLPQTSIPTTQTLALLSDAIRMVSQFYTPLIQAAFHVYASAIPFSPNTSHIQKQYSKSAHRAAFSAQGTSRRIPIVIRGVGETWPYLRNTLKSHTAIVSAVCASRDGKWIVSASCDTTVRVFEAETGQLYRVLEGHTDQVWNISLSPDGTKILSGSMDSKVKTWLLSTGECLKTMNAKTFSINSLVITSDGSRLVSINSTDNTVVIRDSESSSVLMTLKGHQGAVHGVCITVDGTIIASCGEDGTIRLWDLQTGVGIRTLEGHKGPVNAVSFSDDGMWLLSGSKDETCRFWNVATGRCWQVLEGHEGSVECVSFSADGKRAVSGSADRTVRIWQLNTEVPSTYHISDESLGHCSPIRALKISVNGLCVITAGIDGLIKLWSTETGKLIRTAQLFSLDAGNSFQDAVNKISRVQVETEADYEFLQFGKRMASSSLGGGGSVSMDSNTIVIPGGSRVPIHKVEIKRRDGGKMAIVKVDGKPLLLEIAQVEVIEAQIEAFKKRSSRELSDATFSDGKLVHNSNELLMMERMMMWKKLGA</sequence>
<dbReference type="PROSITE" id="PS00678">
    <property type="entry name" value="WD_REPEATS_1"/>
    <property type="match status" value="2"/>
</dbReference>
<dbReference type="InterPro" id="IPR036322">
    <property type="entry name" value="WD40_repeat_dom_sf"/>
</dbReference>
<comment type="caution">
    <text evidence="4">The sequence shown here is derived from an EMBL/GenBank/DDBJ whole genome shotgun (WGS) entry which is preliminary data.</text>
</comment>
<dbReference type="GO" id="GO:1990234">
    <property type="term" value="C:transferase complex"/>
    <property type="evidence" value="ECO:0007669"/>
    <property type="project" value="UniProtKB-ARBA"/>
</dbReference>
<evidence type="ECO:0000256" key="3">
    <source>
        <dbReference type="PROSITE-ProRule" id="PRU00221"/>
    </source>
</evidence>
<reference evidence="4 5" key="1">
    <citation type="submission" date="2016-07" db="EMBL/GenBank/DDBJ databases">
        <title>Pervasive Adenine N6-methylation of Active Genes in Fungi.</title>
        <authorList>
            <consortium name="DOE Joint Genome Institute"/>
            <person name="Mondo S.J."/>
            <person name="Dannebaum R.O."/>
            <person name="Kuo R.C."/>
            <person name="Labutti K."/>
            <person name="Haridas S."/>
            <person name="Kuo A."/>
            <person name="Salamov A."/>
            <person name="Ahrendt S.R."/>
            <person name="Lipzen A."/>
            <person name="Sullivan W."/>
            <person name="Andreopoulos W.B."/>
            <person name="Clum A."/>
            <person name="Lindquist E."/>
            <person name="Daum C."/>
            <person name="Ramamoorthy G.K."/>
            <person name="Gryganskyi A."/>
            <person name="Culley D."/>
            <person name="Magnuson J.K."/>
            <person name="James T.Y."/>
            <person name="O'Malley M.A."/>
            <person name="Stajich J.E."/>
            <person name="Spatafora J.W."/>
            <person name="Visel A."/>
            <person name="Grigoriev I.V."/>
        </authorList>
    </citation>
    <scope>NUCLEOTIDE SEQUENCE [LARGE SCALE GENOMIC DNA]</scope>
    <source>
        <strain evidence="4 5">JEL800</strain>
    </source>
</reference>
<dbReference type="SMART" id="SM00320">
    <property type="entry name" value="WD40"/>
    <property type="match status" value="7"/>
</dbReference>
<name>A0A1Y2CFS0_9FUNG</name>
<dbReference type="PANTHER" id="PTHR22847:SF637">
    <property type="entry name" value="WD REPEAT DOMAIN 5B"/>
    <property type="match status" value="1"/>
</dbReference>
<dbReference type="InterPro" id="IPR020472">
    <property type="entry name" value="WD40_PAC1"/>
</dbReference>
<keyword evidence="2" id="KW-0677">Repeat</keyword>
<feature type="repeat" description="WD" evidence="3">
    <location>
        <begin position="551"/>
        <end position="592"/>
    </location>
</feature>
<dbReference type="EMBL" id="MCGO01000019">
    <property type="protein sequence ID" value="ORY45654.1"/>
    <property type="molecule type" value="Genomic_DNA"/>
</dbReference>
<dbReference type="STRING" id="329046.A0A1Y2CFS0"/>
<gene>
    <name evidence="4" type="ORF">BCR33DRAFT_784409</name>
</gene>
<feature type="repeat" description="WD" evidence="3">
    <location>
        <begin position="382"/>
        <end position="423"/>
    </location>
</feature>
<dbReference type="InterPro" id="IPR019775">
    <property type="entry name" value="WD40_repeat_CS"/>
</dbReference>
<accession>A0A1Y2CFS0</accession>
<protein>
    <submittedName>
        <fullName evidence="4">WD40 repeat-like protein</fullName>
    </submittedName>
</protein>
<evidence type="ECO:0000313" key="4">
    <source>
        <dbReference type="EMBL" id="ORY45654.1"/>
    </source>
</evidence>
<organism evidence="4 5">
    <name type="scientific">Rhizoclosmatium globosum</name>
    <dbReference type="NCBI Taxonomy" id="329046"/>
    <lineage>
        <taxon>Eukaryota</taxon>
        <taxon>Fungi</taxon>
        <taxon>Fungi incertae sedis</taxon>
        <taxon>Chytridiomycota</taxon>
        <taxon>Chytridiomycota incertae sedis</taxon>
        <taxon>Chytridiomycetes</taxon>
        <taxon>Chytridiales</taxon>
        <taxon>Chytriomycetaceae</taxon>
        <taxon>Rhizoclosmatium</taxon>
    </lineage>
</organism>
<feature type="repeat" description="WD" evidence="3">
    <location>
        <begin position="509"/>
        <end position="550"/>
    </location>
</feature>
<evidence type="ECO:0000313" key="5">
    <source>
        <dbReference type="Proteomes" id="UP000193642"/>
    </source>
</evidence>
<dbReference type="Gene3D" id="2.130.10.10">
    <property type="entry name" value="YVTN repeat-like/Quinoprotein amine dehydrogenase"/>
    <property type="match status" value="3"/>
</dbReference>
<dbReference type="AlphaFoldDB" id="A0A1Y2CFS0"/>
<dbReference type="PANTHER" id="PTHR22847">
    <property type="entry name" value="WD40 REPEAT PROTEIN"/>
    <property type="match status" value="1"/>
</dbReference>
<feature type="repeat" description="WD" evidence="3">
    <location>
        <begin position="593"/>
        <end position="628"/>
    </location>
</feature>
<feature type="repeat" description="WD" evidence="3">
    <location>
        <begin position="640"/>
        <end position="681"/>
    </location>
</feature>
<dbReference type="Proteomes" id="UP000193642">
    <property type="component" value="Unassembled WGS sequence"/>
</dbReference>